<feature type="domain" description="C3H1-type" evidence="7">
    <location>
        <begin position="53"/>
        <end position="81"/>
    </location>
</feature>
<dbReference type="PANTHER" id="PTHR12547">
    <property type="entry name" value="CCCH ZINC FINGER/TIS11-RELATED"/>
    <property type="match status" value="1"/>
</dbReference>
<dbReference type="InterPro" id="IPR000571">
    <property type="entry name" value="Znf_CCCH"/>
</dbReference>
<keyword evidence="9" id="KW-1185">Reference proteome</keyword>
<dbReference type="PROSITE" id="PS50103">
    <property type="entry name" value="ZF_C3H1"/>
    <property type="match status" value="2"/>
</dbReference>
<evidence type="ECO:0000256" key="4">
    <source>
        <dbReference type="ARBA" id="ARBA00022833"/>
    </source>
</evidence>
<dbReference type="InterPro" id="IPR045877">
    <property type="entry name" value="ZFP36-like"/>
</dbReference>
<feature type="domain" description="C3H1-type" evidence="7">
    <location>
        <begin position="18"/>
        <end position="45"/>
    </location>
</feature>
<keyword evidence="1 5" id="KW-0479">Metal-binding</keyword>
<evidence type="ECO:0000256" key="5">
    <source>
        <dbReference type="PROSITE-ProRule" id="PRU00723"/>
    </source>
</evidence>
<dbReference type="Gene3D" id="4.10.1000.10">
    <property type="entry name" value="Zinc finger, CCCH-type"/>
    <property type="match status" value="2"/>
</dbReference>
<dbReference type="PANTHER" id="PTHR12547:SF18">
    <property type="entry name" value="PROTEIN TIS11"/>
    <property type="match status" value="1"/>
</dbReference>
<feature type="region of interest" description="Disordered" evidence="6">
    <location>
        <begin position="88"/>
        <end position="216"/>
    </location>
</feature>
<gene>
    <name evidence="8" type="ORF">PCOR1329_LOCUS72819</name>
</gene>
<evidence type="ECO:0000256" key="1">
    <source>
        <dbReference type="ARBA" id="ARBA00022723"/>
    </source>
</evidence>
<dbReference type="SUPFAM" id="SSF90229">
    <property type="entry name" value="CCCH zinc finger"/>
    <property type="match status" value="2"/>
</dbReference>
<reference evidence="8" key="1">
    <citation type="submission" date="2023-10" db="EMBL/GenBank/DDBJ databases">
        <authorList>
            <person name="Chen Y."/>
            <person name="Shah S."/>
            <person name="Dougan E. K."/>
            <person name="Thang M."/>
            <person name="Chan C."/>
        </authorList>
    </citation>
    <scope>NUCLEOTIDE SEQUENCE [LARGE SCALE GENOMIC DNA]</scope>
</reference>
<evidence type="ECO:0000256" key="3">
    <source>
        <dbReference type="ARBA" id="ARBA00022771"/>
    </source>
</evidence>
<feature type="compositionally biased region" description="Basic and acidic residues" evidence="6">
    <location>
        <begin position="145"/>
        <end position="158"/>
    </location>
</feature>
<feature type="zinc finger region" description="C3H1-type" evidence="5">
    <location>
        <begin position="18"/>
        <end position="45"/>
    </location>
</feature>
<name>A0ABN9X2S5_9DINO</name>
<evidence type="ECO:0000313" key="8">
    <source>
        <dbReference type="EMBL" id="CAK0893516.1"/>
    </source>
</evidence>
<comment type="caution">
    <text evidence="8">The sequence shown here is derived from an EMBL/GenBank/DDBJ whole genome shotgun (WGS) entry which is preliminary data.</text>
</comment>
<keyword evidence="2" id="KW-0677">Repeat</keyword>
<dbReference type="SMART" id="SM00356">
    <property type="entry name" value="ZnF_C3H1"/>
    <property type="match status" value="2"/>
</dbReference>
<sequence>MTPAGSVKGNAALTARFLHKTRLCNYYASGHCARGSDCGFAHGSGELRTAPDFSYTQQCRSFAKTGACGQGDACKFAHSWEQQRDWHCRGAGRGKRGPERDSPQSAAQDPAPCAPDFPACALPAGAGRPALGAPPGAAPGAPRAAPRERQRQPQREAPRLQQVPAAEAVRCPRQPQQPQHPPPPPRAAGGLAPDLSPEPALGAAPRGREVPALRGQESASQLNAVVKRTFLHFFVPGDEGAFDHRRCSSAPPLMRTG</sequence>
<evidence type="ECO:0000256" key="2">
    <source>
        <dbReference type="ARBA" id="ARBA00022737"/>
    </source>
</evidence>
<keyword evidence="4 5" id="KW-0862">Zinc</keyword>
<evidence type="ECO:0000313" key="9">
    <source>
        <dbReference type="Proteomes" id="UP001189429"/>
    </source>
</evidence>
<feature type="compositionally biased region" description="Low complexity" evidence="6">
    <location>
        <begin position="103"/>
        <end position="144"/>
    </location>
</feature>
<dbReference type="EMBL" id="CAUYUJ010019760">
    <property type="protein sequence ID" value="CAK0893516.1"/>
    <property type="molecule type" value="Genomic_DNA"/>
</dbReference>
<evidence type="ECO:0000256" key="6">
    <source>
        <dbReference type="SAM" id="MobiDB-lite"/>
    </source>
</evidence>
<feature type="zinc finger region" description="C3H1-type" evidence="5">
    <location>
        <begin position="53"/>
        <end position="81"/>
    </location>
</feature>
<evidence type="ECO:0000259" key="7">
    <source>
        <dbReference type="PROSITE" id="PS50103"/>
    </source>
</evidence>
<keyword evidence="3 5" id="KW-0863">Zinc-finger</keyword>
<dbReference type="Pfam" id="PF00642">
    <property type="entry name" value="zf-CCCH"/>
    <property type="match status" value="2"/>
</dbReference>
<dbReference type="InterPro" id="IPR036855">
    <property type="entry name" value="Znf_CCCH_sf"/>
</dbReference>
<accession>A0ABN9X2S5</accession>
<dbReference type="Proteomes" id="UP001189429">
    <property type="component" value="Unassembled WGS sequence"/>
</dbReference>
<proteinExistence type="predicted"/>
<protein>
    <recommendedName>
        <fullName evidence="7">C3H1-type domain-containing protein</fullName>
    </recommendedName>
</protein>
<organism evidence="8 9">
    <name type="scientific">Prorocentrum cordatum</name>
    <dbReference type="NCBI Taxonomy" id="2364126"/>
    <lineage>
        <taxon>Eukaryota</taxon>
        <taxon>Sar</taxon>
        <taxon>Alveolata</taxon>
        <taxon>Dinophyceae</taxon>
        <taxon>Prorocentrales</taxon>
        <taxon>Prorocentraceae</taxon>
        <taxon>Prorocentrum</taxon>
    </lineage>
</organism>